<evidence type="ECO:0000256" key="12">
    <source>
        <dbReference type="ARBA" id="ARBA00013253"/>
    </source>
</evidence>
<comment type="pathway">
    <text evidence="5">Cofactor biosynthesis; tetrahydrofolate biosynthesis; 7,8-dihydrofolate from 2-amino-4-hydroxy-6-hydroxymethyl-7,8-dihydropteridine diphosphate and 4-aminobenzoate: step 1/2.</text>
</comment>
<dbReference type="InterPro" id="IPR035907">
    <property type="entry name" value="Hppk_sf"/>
</dbReference>
<dbReference type="Pfam" id="PF01288">
    <property type="entry name" value="HPPK"/>
    <property type="match status" value="1"/>
</dbReference>
<keyword evidence="14" id="KW-0479">Metal-binding</keyword>
<dbReference type="NCBIfam" id="TIGR01496">
    <property type="entry name" value="DHPS"/>
    <property type="match status" value="1"/>
</dbReference>
<evidence type="ECO:0000256" key="8">
    <source>
        <dbReference type="ARBA" id="ARBA00009640"/>
    </source>
</evidence>
<dbReference type="PROSITE" id="PS00794">
    <property type="entry name" value="HPPK"/>
    <property type="match status" value="1"/>
</dbReference>
<evidence type="ECO:0000256" key="18">
    <source>
        <dbReference type="ARBA" id="ARBA00022842"/>
    </source>
</evidence>
<evidence type="ECO:0000256" key="4">
    <source>
        <dbReference type="ARBA" id="ARBA00001946"/>
    </source>
</evidence>
<dbReference type="OrthoDB" id="615426at2759"/>
<comment type="similarity">
    <text evidence="9">In the C-terminal section; belongs to the DHPS family.</text>
</comment>
<keyword evidence="20" id="KW-0511">Multifunctional enzyme</keyword>
<evidence type="ECO:0000256" key="20">
    <source>
        <dbReference type="ARBA" id="ARBA00023268"/>
    </source>
</evidence>
<dbReference type="GO" id="GO:0016301">
    <property type="term" value="F:kinase activity"/>
    <property type="evidence" value="ECO:0007669"/>
    <property type="project" value="UniProtKB-KW"/>
</dbReference>
<dbReference type="GO" id="GO:0005524">
    <property type="term" value="F:ATP binding"/>
    <property type="evidence" value="ECO:0007669"/>
    <property type="project" value="UniProtKB-KW"/>
</dbReference>
<comment type="similarity">
    <text evidence="22">In the central section; belongs to the HPPK family.</text>
</comment>
<evidence type="ECO:0000313" key="26">
    <source>
        <dbReference type="EMBL" id="KAF2141507.1"/>
    </source>
</evidence>
<comment type="catalytic activity">
    <reaction evidence="3">
        <text>7,8-dihydroneopterin = 6-hydroxymethyl-7,8-dihydropterin + glycolaldehyde</text>
        <dbReference type="Rhea" id="RHEA:10540"/>
        <dbReference type="ChEBI" id="CHEBI:17001"/>
        <dbReference type="ChEBI" id="CHEBI:17071"/>
        <dbReference type="ChEBI" id="CHEBI:44841"/>
        <dbReference type="EC" id="4.1.2.25"/>
    </reaction>
</comment>
<name>A0A6A6BF33_9PEZI</name>
<keyword evidence="15" id="KW-0547">Nucleotide-binding</keyword>
<dbReference type="GO" id="GO:0003848">
    <property type="term" value="F:2-amino-4-hydroxy-6-hydroxymethyldihydropteridine diphosphokinase activity"/>
    <property type="evidence" value="ECO:0007669"/>
    <property type="project" value="UniProtKB-EC"/>
</dbReference>
<dbReference type="GO" id="GO:0046656">
    <property type="term" value="P:folic acid biosynthetic process"/>
    <property type="evidence" value="ECO:0007669"/>
    <property type="project" value="UniProtKB-KW"/>
</dbReference>
<proteinExistence type="inferred from homology"/>
<evidence type="ECO:0000313" key="27">
    <source>
        <dbReference type="Proteomes" id="UP000799438"/>
    </source>
</evidence>
<comment type="catalytic activity">
    <reaction evidence="1">
        <text>(7,8-dihydropterin-6-yl)methyl diphosphate + 4-aminobenzoate = 7,8-dihydropteroate + diphosphate</text>
        <dbReference type="Rhea" id="RHEA:19949"/>
        <dbReference type="ChEBI" id="CHEBI:17836"/>
        <dbReference type="ChEBI" id="CHEBI:17839"/>
        <dbReference type="ChEBI" id="CHEBI:33019"/>
        <dbReference type="ChEBI" id="CHEBI:72950"/>
        <dbReference type="EC" id="2.5.1.15"/>
    </reaction>
</comment>
<dbReference type="EC" id="2.7.6.3" evidence="12"/>
<dbReference type="PANTHER" id="PTHR20941:SF1">
    <property type="entry name" value="FOLIC ACID SYNTHESIS PROTEIN FOL1"/>
    <property type="match status" value="1"/>
</dbReference>
<dbReference type="GeneID" id="54296586"/>
<dbReference type="GO" id="GO:0046872">
    <property type="term" value="F:metal ion binding"/>
    <property type="evidence" value="ECO:0007669"/>
    <property type="project" value="UniProtKB-KW"/>
</dbReference>
<evidence type="ECO:0000256" key="23">
    <source>
        <dbReference type="ARBA" id="ARBA00067568"/>
    </source>
</evidence>
<gene>
    <name evidence="26" type="ORF">K452DRAFT_272409</name>
</gene>
<evidence type="ECO:0000256" key="10">
    <source>
        <dbReference type="ARBA" id="ARBA00012458"/>
    </source>
</evidence>
<dbReference type="InterPro" id="IPR000550">
    <property type="entry name" value="Hppk"/>
</dbReference>
<keyword evidence="16" id="KW-0418">Kinase</keyword>
<organism evidence="26 27">
    <name type="scientific">Aplosporella prunicola CBS 121167</name>
    <dbReference type="NCBI Taxonomy" id="1176127"/>
    <lineage>
        <taxon>Eukaryota</taxon>
        <taxon>Fungi</taxon>
        <taxon>Dikarya</taxon>
        <taxon>Ascomycota</taxon>
        <taxon>Pezizomycotina</taxon>
        <taxon>Dothideomycetes</taxon>
        <taxon>Dothideomycetes incertae sedis</taxon>
        <taxon>Botryosphaeriales</taxon>
        <taxon>Aplosporellaceae</taxon>
        <taxon>Aplosporella</taxon>
    </lineage>
</organism>
<evidence type="ECO:0000256" key="1">
    <source>
        <dbReference type="ARBA" id="ARBA00000012"/>
    </source>
</evidence>
<evidence type="ECO:0000256" key="9">
    <source>
        <dbReference type="ARBA" id="ARBA00009951"/>
    </source>
</evidence>
<comment type="cofactor">
    <cofactor evidence="4">
        <name>Mg(2+)</name>
        <dbReference type="ChEBI" id="CHEBI:18420"/>
    </cofactor>
</comment>
<dbReference type="Pfam" id="PF00809">
    <property type="entry name" value="Pterin_bind"/>
    <property type="match status" value="1"/>
</dbReference>
<accession>A0A6A6BF33</accession>
<dbReference type="EC" id="2.5.1.15" evidence="10"/>
<dbReference type="GO" id="GO:0004156">
    <property type="term" value="F:dihydropteroate synthase activity"/>
    <property type="evidence" value="ECO:0007669"/>
    <property type="project" value="UniProtKB-EC"/>
</dbReference>
<dbReference type="GO" id="GO:0046654">
    <property type="term" value="P:tetrahydrofolate biosynthetic process"/>
    <property type="evidence" value="ECO:0007669"/>
    <property type="project" value="UniProtKB-UniPathway"/>
</dbReference>
<evidence type="ECO:0000256" key="21">
    <source>
        <dbReference type="ARBA" id="ARBA00058009"/>
    </source>
</evidence>
<evidence type="ECO:0000256" key="15">
    <source>
        <dbReference type="ARBA" id="ARBA00022741"/>
    </source>
</evidence>
<protein>
    <recommendedName>
        <fullName evidence="23">Folic acid synthesis protein FOL1</fullName>
        <ecNumber evidence="10">2.5.1.15</ecNumber>
        <ecNumber evidence="12">2.7.6.3</ecNumber>
        <ecNumber evidence="11">4.1.2.25</ecNumber>
    </recommendedName>
    <alternativeName>
        <fullName evidence="24">Folic acid synthesis protein fol1</fullName>
    </alternativeName>
</protein>
<dbReference type="Gene3D" id="3.30.70.560">
    <property type="entry name" value="7,8-Dihydro-6-hydroxymethylpterin-pyrophosphokinase HPPK"/>
    <property type="match status" value="1"/>
</dbReference>
<dbReference type="InterPro" id="IPR011005">
    <property type="entry name" value="Dihydropteroate_synth-like_sf"/>
</dbReference>
<keyword evidence="17" id="KW-0067">ATP-binding</keyword>
<evidence type="ECO:0000256" key="14">
    <source>
        <dbReference type="ARBA" id="ARBA00022723"/>
    </source>
</evidence>
<sequence length="491" mass="53103">MRTQNGSVNGTSPRRYVSNGTAATLVSNGSRPHRAFVALGSNLGDRLEWIERACRALEAQDDVRILRTSGLWETKAMYYEAQDHFINGACEIETSLDPMQLLDRLQSIENELGRVKIIDKGPRNIDLDILLYDAQVIENERLIVPHKLMLEREFVLRPLCDLIPDAELPTVAGTLAQHLARVKPADPPLSTMTPLAPGLAPLSALQSNRRTHVMSILNVTPDSFSDGGLHVPAALDPNSPEALALLADTIRAHIAAGATILDIGGQSTRPGAPQVSPQEELARILPALRLLRTMPEARNVAISIDTYRASVAAAAIPAGAHIINDVSAGLLDPDLLPTVARLGCSVCLMHMRGTPATMTQLTDYPAGVLAGVEAELALRLRAAEQAGIRRWRIILDPGIGFAKTQQQNLELLRRLPELRQATPFSGLPWLVGSSRKGFIGQVTGVKEPRERVMGTGVTVAAAVMGGADVVRVHDVRPMVEAVRMAEAVWRV</sequence>
<evidence type="ECO:0000256" key="5">
    <source>
        <dbReference type="ARBA" id="ARBA00004763"/>
    </source>
</evidence>
<dbReference type="Proteomes" id="UP000799438">
    <property type="component" value="Unassembled WGS sequence"/>
</dbReference>
<dbReference type="UniPathway" id="UPA00077">
    <property type="reaction ID" value="UER00155"/>
</dbReference>
<evidence type="ECO:0000256" key="13">
    <source>
        <dbReference type="ARBA" id="ARBA00022679"/>
    </source>
</evidence>
<dbReference type="PROSITE" id="PS00793">
    <property type="entry name" value="DHPS_2"/>
    <property type="match status" value="1"/>
</dbReference>
<evidence type="ECO:0000256" key="11">
    <source>
        <dbReference type="ARBA" id="ARBA00013043"/>
    </source>
</evidence>
<keyword evidence="18" id="KW-0460">Magnesium</keyword>
<evidence type="ECO:0000256" key="7">
    <source>
        <dbReference type="ARBA" id="ARBA00005051"/>
    </source>
</evidence>
<dbReference type="RefSeq" id="XP_033397220.1">
    <property type="nucleotide sequence ID" value="XM_033539090.1"/>
</dbReference>
<evidence type="ECO:0000256" key="3">
    <source>
        <dbReference type="ARBA" id="ARBA00001353"/>
    </source>
</evidence>
<dbReference type="InterPro" id="IPR000489">
    <property type="entry name" value="Pterin-binding_dom"/>
</dbReference>
<evidence type="ECO:0000256" key="6">
    <source>
        <dbReference type="ARBA" id="ARBA00005013"/>
    </source>
</evidence>
<comment type="pathway">
    <text evidence="7">Cofactor biosynthesis; tetrahydrofolate biosynthesis; 2-amino-4-hydroxy-6-hydroxymethyl-7,8-dihydropteridine diphosphate from 7,8-dihydroneopterin triphosphate: step 4/4.</text>
</comment>
<comment type="catalytic activity">
    <reaction evidence="2">
        <text>6-hydroxymethyl-7,8-dihydropterin + ATP = (7,8-dihydropterin-6-yl)methyl diphosphate + AMP + H(+)</text>
        <dbReference type="Rhea" id="RHEA:11412"/>
        <dbReference type="ChEBI" id="CHEBI:15378"/>
        <dbReference type="ChEBI" id="CHEBI:30616"/>
        <dbReference type="ChEBI" id="CHEBI:44841"/>
        <dbReference type="ChEBI" id="CHEBI:72950"/>
        <dbReference type="ChEBI" id="CHEBI:456215"/>
        <dbReference type="EC" id="2.7.6.3"/>
    </reaction>
</comment>
<comment type="similarity">
    <text evidence="8">In the N-terminal section; belongs to the DHNA family.</text>
</comment>
<dbReference type="NCBIfam" id="TIGR01498">
    <property type="entry name" value="folK"/>
    <property type="match status" value="1"/>
</dbReference>
<evidence type="ECO:0000259" key="25">
    <source>
        <dbReference type="PROSITE" id="PS50972"/>
    </source>
</evidence>
<dbReference type="EC" id="4.1.2.25" evidence="11"/>
<keyword evidence="13" id="KW-0808">Transferase</keyword>
<dbReference type="PROSITE" id="PS50972">
    <property type="entry name" value="PTERIN_BINDING"/>
    <property type="match status" value="1"/>
</dbReference>
<dbReference type="SUPFAM" id="SSF51717">
    <property type="entry name" value="Dihydropteroate synthetase-like"/>
    <property type="match status" value="1"/>
</dbReference>
<keyword evidence="19" id="KW-0289">Folate biosynthesis</keyword>
<dbReference type="EMBL" id="ML995487">
    <property type="protein sequence ID" value="KAF2141507.1"/>
    <property type="molecule type" value="Genomic_DNA"/>
</dbReference>
<comment type="pathway">
    <text evidence="6">Cofactor biosynthesis; tetrahydrofolate biosynthesis; 2-amino-4-hydroxy-6-hydroxymethyl-7,8-dihydropteridine diphosphate from 7,8-dihydroneopterin triphosphate: step 3/4.</text>
</comment>
<evidence type="ECO:0000256" key="24">
    <source>
        <dbReference type="ARBA" id="ARBA00068111"/>
    </source>
</evidence>
<dbReference type="Gene3D" id="3.20.20.20">
    <property type="entry name" value="Dihydropteroate synthase-like"/>
    <property type="match status" value="1"/>
</dbReference>
<dbReference type="InterPro" id="IPR045031">
    <property type="entry name" value="DHP_synth-like"/>
</dbReference>
<comment type="function">
    <text evidence="21">Catalyzes three sequential steps of tetrahydrofolate biosynthesis.</text>
</comment>
<evidence type="ECO:0000256" key="22">
    <source>
        <dbReference type="ARBA" id="ARBA00061548"/>
    </source>
</evidence>
<evidence type="ECO:0000256" key="19">
    <source>
        <dbReference type="ARBA" id="ARBA00022909"/>
    </source>
</evidence>
<reference evidence="26" key="1">
    <citation type="journal article" date="2020" name="Stud. Mycol.">
        <title>101 Dothideomycetes genomes: a test case for predicting lifestyles and emergence of pathogens.</title>
        <authorList>
            <person name="Haridas S."/>
            <person name="Albert R."/>
            <person name="Binder M."/>
            <person name="Bloem J."/>
            <person name="Labutti K."/>
            <person name="Salamov A."/>
            <person name="Andreopoulos B."/>
            <person name="Baker S."/>
            <person name="Barry K."/>
            <person name="Bills G."/>
            <person name="Bluhm B."/>
            <person name="Cannon C."/>
            <person name="Castanera R."/>
            <person name="Culley D."/>
            <person name="Daum C."/>
            <person name="Ezra D."/>
            <person name="Gonzalez J."/>
            <person name="Henrissat B."/>
            <person name="Kuo A."/>
            <person name="Liang C."/>
            <person name="Lipzen A."/>
            <person name="Lutzoni F."/>
            <person name="Magnuson J."/>
            <person name="Mondo S."/>
            <person name="Nolan M."/>
            <person name="Ohm R."/>
            <person name="Pangilinan J."/>
            <person name="Park H.-J."/>
            <person name="Ramirez L."/>
            <person name="Alfaro M."/>
            <person name="Sun H."/>
            <person name="Tritt A."/>
            <person name="Yoshinaga Y."/>
            <person name="Zwiers L.-H."/>
            <person name="Turgeon B."/>
            <person name="Goodwin S."/>
            <person name="Spatafora J."/>
            <person name="Crous P."/>
            <person name="Grigoriev I."/>
        </authorList>
    </citation>
    <scope>NUCLEOTIDE SEQUENCE</scope>
    <source>
        <strain evidence="26">CBS 121167</strain>
    </source>
</reference>
<dbReference type="CDD" id="cd00739">
    <property type="entry name" value="DHPS"/>
    <property type="match status" value="1"/>
</dbReference>
<evidence type="ECO:0000256" key="17">
    <source>
        <dbReference type="ARBA" id="ARBA00022840"/>
    </source>
</evidence>
<dbReference type="GO" id="GO:0005740">
    <property type="term" value="C:mitochondrial envelope"/>
    <property type="evidence" value="ECO:0007669"/>
    <property type="project" value="TreeGrafter"/>
</dbReference>
<dbReference type="PANTHER" id="PTHR20941">
    <property type="entry name" value="FOLATE SYNTHESIS PROTEINS"/>
    <property type="match status" value="1"/>
</dbReference>
<feature type="domain" description="Pterin-binding" evidence="25">
    <location>
        <begin position="211"/>
        <end position="483"/>
    </location>
</feature>
<keyword evidence="27" id="KW-1185">Reference proteome</keyword>
<dbReference type="FunFam" id="3.20.20.20:FF:000006">
    <property type="entry name" value="Dihydropteroate synthase"/>
    <property type="match status" value="1"/>
</dbReference>
<dbReference type="SUPFAM" id="SSF55083">
    <property type="entry name" value="6-hydroxymethyl-7,8-dihydropterin pyrophosphokinase, HPPK"/>
    <property type="match status" value="1"/>
</dbReference>
<dbReference type="InterPro" id="IPR006390">
    <property type="entry name" value="DHP_synth_dom"/>
</dbReference>
<evidence type="ECO:0000256" key="2">
    <source>
        <dbReference type="ARBA" id="ARBA00000198"/>
    </source>
</evidence>
<dbReference type="GO" id="GO:0004150">
    <property type="term" value="F:dihydroneopterin aldolase activity"/>
    <property type="evidence" value="ECO:0007669"/>
    <property type="project" value="UniProtKB-EC"/>
</dbReference>
<evidence type="ECO:0000256" key="16">
    <source>
        <dbReference type="ARBA" id="ARBA00022777"/>
    </source>
</evidence>
<dbReference type="CDD" id="cd00483">
    <property type="entry name" value="HPPK"/>
    <property type="match status" value="1"/>
</dbReference>
<dbReference type="AlphaFoldDB" id="A0A6A6BF33"/>